<name>A0ACB8QNK0_9AGAM</name>
<reference evidence="1" key="1">
    <citation type="submission" date="2021-02" db="EMBL/GenBank/DDBJ databases">
        <authorList>
            <consortium name="DOE Joint Genome Institute"/>
            <person name="Ahrendt S."/>
            <person name="Looney B.P."/>
            <person name="Miyauchi S."/>
            <person name="Morin E."/>
            <person name="Drula E."/>
            <person name="Courty P.E."/>
            <person name="Chicoki N."/>
            <person name="Fauchery L."/>
            <person name="Kohler A."/>
            <person name="Kuo A."/>
            <person name="Labutti K."/>
            <person name="Pangilinan J."/>
            <person name="Lipzen A."/>
            <person name="Riley R."/>
            <person name="Andreopoulos W."/>
            <person name="He G."/>
            <person name="Johnson J."/>
            <person name="Barry K.W."/>
            <person name="Grigoriev I.V."/>
            <person name="Nagy L."/>
            <person name="Hibbett D."/>
            <person name="Henrissat B."/>
            <person name="Matheny P.B."/>
            <person name="Labbe J."/>
            <person name="Martin F."/>
        </authorList>
    </citation>
    <scope>NUCLEOTIDE SEQUENCE</scope>
    <source>
        <strain evidence="1">EC-137</strain>
    </source>
</reference>
<proteinExistence type="predicted"/>
<sequence>MSTTPPTPAPIPLARPDGSLPPDDEALAARTHVVLVGVGGATCSGKTTLAKHLRDILPDSFIIHQDDFAPPQATLPIHPALGVEDWDSAPTALDWPRLRAYLRTVKTSARIPHDHSSHDHLNVQVPVPVESAIKERWRTRFQEVQKDTERAHGVRVVWALVDGFLLYWDKAVVDLLDAMLFLRVPHDTLRQRREERSGYATAEGTFWRDPPGYWDQLVYPAYVDAHRALFEDGNIETGVPTLPGLKLFEPLRMRMDDVVERSCEVIERALRASFSGEV</sequence>
<keyword evidence="1" id="KW-0378">Hydrolase</keyword>
<dbReference type="Proteomes" id="UP000814128">
    <property type="component" value="Unassembled WGS sequence"/>
</dbReference>
<accession>A0ACB8QNK0</accession>
<protein>
    <submittedName>
        <fullName evidence="1">P-loop containing nucleoside triphosphate hydrolase protein</fullName>
    </submittedName>
</protein>
<keyword evidence="2" id="KW-1185">Reference proteome</keyword>
<evidence type="ECO:0000313" key="1">
    <source>
        <dbReference type="EMBL" id="KAI0033444.1"/>
    </source>
</evidence>
<reference evidence="1" key="2">
    <citation type="journal article" date="2022" name="New Phytol.">
        <title>Evolutionary transition to the ectomycorrhizal habit in the genomes of a hyperdiverse lineage of mushroom-forming fungi.</title>
        <authorList>
            <person name="Looney B."/>
            <person name="Miyauchi S."/>
            <person name="Morin E."/>
            <person name="Drula E."/>
            <person name="Courty P.E."/>
            <person name="Kohler A."/>
            <person name="Kuo A."/>
            <person name="LaButti K."/>
            <person name="Pangilinan J."/>
            <person name="Lipzen A."/>
            <person name="Riley R."/>
            <person name="Andreopoulos W."/>
            <person name="He G."/>
            <person name="Johnson J."/>
            <person name="Nolan M."/>
            <person name="Tritt A."/>
            <person name="Barry K.W."/>
            <person name="Grigoriev I.V."/>
            <person name="Nagy L.G."/>
            <person name="Hibbett D."/>
            <person name="Henrissat B."/>
            <person name="Matheny P.B."/>
            <person name="Labbe J."/>
            <person name="Martin F.M."/>
        </authorList>
    </citation>
    <scope>NUCLEOTIDE SEQUENCE</scope>
    <source>
        <strain evidence="1">EC-137</strain>
    </source>
</reference>
<comment type="caution">
    <text evidence="1">The sequence shown here is derived from an EMBL/GenBank/DDBJ whole genome shotgun (WGS) entry which is preliminary data.</text>
</comment>
<organism evidence="1 2">
    <name type="scientific">Vararia minispora EC-137</name>
    <dbReference type="NCBI Taxonomy" id="1314806"/>
    <lineage>
        <taxon>Eukaryota</taxon>
        <taxon>Fungi</taxon>
        <taxon>Dikarya</taxon>
        <taxon>Basidiomycota</taxon>
        <taxon>Agaricomycotina</taxon>
        <taxon>Agaricomycetes</taxon>
        <taxon>Russulales</taxon>
        <taxon>Lachnocladiaceae</taxon>
        <taxon>Vararia</taxon>
    </lineage>
</organism>
<evidence type="ECO:0000313" key="2">
    <source>
        <dbReference type="Proteomes" id="UP000814128"/>
    </source>
</evidence>
<dbReference type="EMBL" id="MU273519">
    <property type="protein sequence ID" value="KAI0033444.1"/>
    <property type="molecule type" value="Genomic_DNA"/>
</dbReference>
<gene>
    <name evidence="1" type="ORF">K488DRAFT_84886</name>
</gene>